<feature type="domain" description="WDHD1 first WD40" evidence="9">
    <location>
        <begin position="9"/>
        <end position="300"/>
    </location>
</feature>
<dbReference type="Gene3D" id="2.130.10.10">
    <property type="entry name" value="YVTN repeat-like/Quinoprotein amine dehydrogenase"/>
    <property type="match status" value="1"/>
</dbReference>
<dbReference type="GO" id="GO:0043596">
    <property type="term" value="C:nuclear replication fork"/>
    <property type="evidence" value="ECO:0007669"/>
    <property type="project" value="TreeGrafter"/>
</dbReference>
<evidence type="ECO:0000259" key="7">
    <source>
        <dbReference type="Pfam" id="PF12341"/>
    </source>
</evidence>
<evidence type="ECO:0000259" key="9">
    <source>
        <dbReference type="Pfam" id="PF24817"/>
    </source>
</evidence>
<dbReference type="Proteomes" id="UP001168972">
    <property type="component" value="Unassembled WGS sequence"/>
</dbReference>
<name>A0AA39FGG0_MICHY</name>
<dbReference type="GO" id="GO:0006281">
    <property type="term" value="P:DNA repair"/>
    <property type="evidence" value="ECO:0007669"/>
    <property type="project" value="TreeGrafter"/>
</dbReference>
<evidence type="ECO:0000313" key="11">
    <source>
        <dbReference type="Proteomes" id="UP001168972"/>
    </source>
</evidence>
<keyword evidence="11" id="KW-1185">Reference proteome</keyword>
<dbReference type="GO" id="GO:0006261">
    <property type="term" value="P:DNA-templated DNA replication"/>
    <property type="evidence" value="ECO:0007669"/>
    <property type="project" value="TreeGrafter"/>
</dbReference>
<dbReference type="InterPro" id="IPR048591">
    <property type="entry name" value="WDHD1/CFT4_hel"/>
</dbReference>
<keyword evidence="4" id="KW-0539">Nucleus</keyword>
<dbReference type="PROSITE" id="PS50294">
    <property type="entry name" value="WD_REPEATS_REGION"/>
    <property type="match status" value="1"/>
</dbReference>
<keyword evidence="2 5" id="KW-0853">WD repeat</keyword>
<dbReference type="EMBL" id="JAQQBR010001831">
    <property type="protein sequence ID" value="KAK0169033.1"/>
    <property type="molecule type" value="Genomic_DNA"/>
</dbReference>
<dbReference type="InterPro" id="IPR036322">
    <property type="entry name" value="WD40_repeat_dom_sf"/>
</dbReference>
<dbReference type="GO" id="GO:0000278">
    <property type="term" value="P:mitotic cell cycle"/>
    <property type="evidence" value="ECO:0007669"/>
    <property type="project" value="TreeGrafter"/>
</dbReference>
<evidence type="ECO:0000313" key="10">
    <source>
        <dbReference type="EMBL" id="KAK0169033.1"/>
    </source>
</evidence>
<reference evidence="10" key="1">
    <citation type="journal article" date="2023" name="bioRxiv">
        <title>Scaffold-level genome assemblies of two parasitoid biocontrol wasps reveal the parthenogenesis mechanism and an associated novel virus.</title>
        <authorList>
            <person name="Inwood S."/>
            <person name="Skelly J."/>
            <person name="Guhlin J."/>
            <person name="Harrop T."/>
            <person name="Goldson S."/>
            <person name="Dearden P."/>
        </authorList>
    </citation>
    <scope>NUCLEOTIDE SEQUENCE</scope>
    <source>
        <strain evidence="10">Lincoln</strain>
        <tissue evidence="10">Whole body</tissue>
    </source>
</reference>
<dbReference type="GO" id="GO:0003682">
    <property type="term" value="F:chromatin binding"/>
    <property type="evidence" value="ECO:0007669"/>
    <property type="project" value="TreeGrafter"/>
</dbReference>
<dbReference type="SMART" id="SM00320">
    <property type="entry name" value="WD40"/>
    <property type="match status" value="5"/>
</dbReference>
<feature type="domain" description="WDHD1/CFT4 second beta-propeller" evidence="7">
    <location>
        <begin position="393"/>
        <end position="677"/>
    </location>
</feature>
<dbReference type="Pfam" id="PF20946">
    <property type="entry name" value="Ctf4_C"/>
    <property type="match status" value="1"/>
</dbReference>
<dbReference type="InterPro" id="IPR057646">
    <property type="entry name" value="WD40_WDHD1_1st"/>
</dbReference>
<dbReference type="PROSITE" id="PS00678">
    <property type="entry name" value="WD_REPEATS_1"/>
    <property type="match status" value="1"/>
</dbReference>
<dbReference type="AlphaFoldDB" id="A0AA39FGG0"/>
<evidence type="ECO:0000256" key="1">
    <source>
        <dbReference type="ARBA" id="ARBA00004123"/>
    </source>
</evidence>
<evidence type="ECO:0000256" key="6">
    <source>
        <dbReference type="SAM" id="MobiDB-lite"/>
    </source>
</evidence>
<proteinExistence type="predicted"/>
<dbReference type="InterPro" id="IPR022100">
    <property type="entry name" value="WDHD1/CFT4_beta-prop_2nd"/>
</dbReference>
<accession>A0AA39FGG0</accession>
<keyword evidence="3" id="KW-0677">Repeat</keyword>
<evidence type="ECO:0008006" key="12">
    <source>
        <dbReference type="Google" id="ProtNLM"/>
    </source>
</evidence>
<dbReference type="InterPro" id="IPR015943">
    <property type="entry name" value="WD40/YVTN_repeat-like_dom_sf"/>
</dbReference>
<dbReference type="SUPFAM" id="SSF50978">
    <property type="entry name" value="WD40 repeat-like"/>
    <property type="match status" value="1"/>
</dbReference>
<dbReference type="InterPro" id="IPR019775">
    <property type="entry name" value="WD40_repeat_CS"/>
</dbReference>
<comment type="subcellular location">
    <subcellularLocation>
        <location evidence="1">Nucleus</location>
    </subcellularLocation>
</comment>
<dbReference type="PANTHER" id="PTHR19932:SF10">
    <property type="entry name" value="WD REPEAT AND HMG-BOX DNA-BINDING PROTEIN 1"/>
    <property type="match status" value="1"/>
</dbReference>
<organism evidence="10 11">
    <name type="scientific">Microctonus hyperodae</name>
    <name type="common">Parasitoid wasp</name>
    <dbReference type="NCBI Taxonomy" id="165561"/>
    <lineage>
        <taxon>Eukaryota</taxon>
        <taxon>Metazoa</taxon>
        <taxon>Ecdysozoa</taxon>
        <taxon>Arthropoda</taxon>
        <taxon>Hexapoda</taxon>
        <taxon>Insecta</taxon>
        <taxon>Pterygota</taxon>
        <taxon>Neoptera</taxon>
        <taxon>Endopterygota</taxon>
        <taxon>Hymenoptera</taxon>
        <taxon>Apocrita</taxon>
        <taxon>Ichneumonoidea</taxon>
        <taxon>Braconidae</taxon>
        <taxon>Euphorinae</taxon>
        <taxon>Microctonus</taxon>
    </lineage>
</organism>
<evidence type="ECO:0000256" key="4">
    <source>
        <dbReference type="ARBA" id="ARBA00023242"/>
    </source>
</evidence>
<protein>
    <recommendedName>
        <fullName evidence="12">WD repeat-containing protein 55 homolog</fullName>
    </recommendedName>
</protein>
<evidence type="ECO:0000259" key="8">
    <source>
        <dbReference type="Pfam" id="PF20946"/>
    </source>
</evidence>
<feature type="repeat" description="WD" evidence="5">
    <location>
        <begin position="132"/>
        <end position="173"/>
    </location>
</feature>
<evidence type="ECO:0000256" key="5">
    <source>
        <dbReference type="PROSITE-ProRule" id="PRU00221"/>
    </source>
</evidence>
<feature type="region of interest" description="Disordered" evidence="6">
    <location>
        <begin position="908"/>
        <end position="949"/>
    </location>
</feature>
<evidence type="ECO:0000256" key="2">
    <source>
        <dbReference type="ARBA" id="ARBA00022574"/>
    </source>
</evidence>
<dbReference type="InterPro" id="IPR001680">
    <property type="entry name" value="WD40_rpt"/>
</dbReference>
<reference evidence="10" key="2">
    <citation type="submission" date="2023-03" db="EMBL/GenBank/DDBJ databases">
        <authorList>
            <person name="Inwood S.N."/>
            <person name="Skelly J.G."/>
            <person name="Guhlin J."/>
            <person name="Harrop T.W.R."/>
            <person name="Goldson S.G."/>
            <person name="Dearden P.K."/>
        </authorList>
    </citation>
    <scope>NUCLEOTIDE SEQUENCE</scope>
    <source>
        <strain evidence="10">Lincoln</strain>
        <tissue evidence="10">Whole body</tissue>
    </source>
</reference>
<dbReference type="PROSITE" id="PS50082">
    <property type="entry name" value="WD_REPEATS_2"/>
    <property type="match status" value="1"/>
</dbReference>
<evidence type="ECO:0000256" key="3">
    <source>
        <dbReference type="ARBA" id="ARBA00022737"/>
    </source>
</evidence>
<feature type="domain" description="WDHD1/CFT4 helical bundle" evidence="8">
    <location>
        <begin position="704"/>
        <end position="761"/>
    </location>
</feature>
<feature type="compositionally biased region" description="Polar residues" evidence="6">
    <location>
        <begin position="927"/>
        <end position="937"/>
    </location>
</feature>
<gene>
    <name evidence="10" type="ORF">PV327_002782</name>
</gene>
<dbReference type="Pfam" id="PF12341">
    <property type="entry name" value="Mcl1_mid"/>
    <property type="match status" value="1"/>
</dbReference>
<dbReference type="SUPFAM" id="SSF82171">
    <property type="entry name" value="DPP6 N-terminal domain-like"/>
    <property type="match status" value="1"/>
</dbReference>
<comment type="caution">
    <text evidence="10">The sequence shown here is derived from an EMBL/GenBank/DDBJ whole genome shotgun (WGS) entry which is preliminary data.</text>
</comment>
<feature type="region of interest" description="Disordered" evidence="6">
    <location>
        <begin position="824"/>
        <end position="859"/>
    </location>
</feature>
<dbReference type="Pfam" id="PF24817">
    <property type="entry name" value="WD40_WDHD1_1st"/>
    <property type="match status" value="1"/>
</dbReference>
<dbReference type="PANTHER" id="PTHR19932">
    <property type="entry name" value="WD REPEAT AND HMG-BOX DNA BINDING PROTEIN"/>
    <property type="match status" value="1"/>
</dbReference>
<sequence length="949" mass="105597">MPLKVKPMRYAHPEGHTDVCYYNGEKGGLITCGADGDVRFWLDLMDDDPSAMCVAEQATACVSKKGKIYVGNDNNTVQVLTYPELEREGIVTRFSATISALATVKNSNLIVSGACDMRIQVTNIDTSDSIELNGHEAPILGLSLDPKEEYVASSGADGAIKVWDIKEKKSIHTWNNIVPKCNSFFIAKSYCTPSFNCKDGSYLAYPHGKDIVLIERGTWKEIGKLKCSNLKADLHICKSSECGKKLAACSILGEIVVWNVDKRELIGYVEHQQNAKITSIVWHLNKTNELAFCDSLGQLGCVDVITNDDKSLDDLNLNLITNGHSNDENYLQENYINDNDDDDDDNDDNIISLNKIKSSIDIDDDKKSIVSSISDFAGGKIKNLLPEINLQSSFQPGSTPIHLLSRFMVWNDIGIVKCYTNEDSDESTIEVEFHDTSIHHSMHMVNYLRHTLAALSSQALALSCQSNDGNPSKLVVITLQGWGNGNKEWSIELPEDEQSQCIAAGNNFIALGTSRRNIRLFMIGGVQREIIAVPGPIVSMNALDSHLIVAYHTGVGASKDQHMNLMWIQIRGENLKSRTITLPLSPSSELIWLGLTDNGSPIIMDTEGVIKIFHKKSNLWRVAADTDKQCKGKIDHYFIIGVSEKEKCIRCIMCKGSHYPATSPRPNVIEIPLIVPLCEVESDKTQKEAPLWQIGSVPSDEAVALFALIGYACKTNAEYRVVDLCQHVAPQSIIEMAITYAGKSGRMALANKLQNIAEEKNRKRDEVVDEDDDIFAGMDVDESGIKETQDEEIILTPSGKQKSEIIEIRPLTLSLKKRNPFLKKATTSTTKGLDGLNSMPDKPQKPQTPNLTSLKTQLQQQKISPINKVKKETFVSWFERNKEDLQNEFPEMSPSDLTKVALPRYKEESQELLKSQNTESKKRKIVSSESENNQSKRPPSKLLHYLCDK</sequence>